<dbReference type="InterPro" id="IPR007421">
    <property type="entry name" value="Schlafen_AlbA_2_dom"/>
</dbReference>
<name>A0A6N2WDN1_9FIRM</name>
<dbReference type="InterPro" id="IPR038475">
    <property type="entry name" value="RecG_C_sf"/>
</dbReference>
<evidence type="ECO:0000313" key="2">
    <source>
        <dbReference type="EMBL" id="VYT37326.1"/>
    </source>
</evidence>
<dbReference type="InterPro" id="IPR038461">
    <property type="entry name" value="Schlafen_AlbA_2_dom_sf"/>
</dbReference>
<dbReference type="AlphaFoldDB" id="A0A6N2WDN1"/>
<dbReference type="InterPro" id="IPR036388">
    <property type="entry name" value="WH-like_DNA-bd_sf"/>
</dbReference>
<dbReference type="Gene3D" id="3.30.565.60">
    <property type="match status" value="1"/>
</dbReference>
<dbReference type="PANTHER" id="PTHR30595">
    <property type="entry name" value="GLPR-RELATED TRANSCRIPTIONAL REPRESSOR"/>
    <property type="match status" value="1"/>
</dbReference>
<feature type="domain" description="Schlafen AlbA-2" evidence="1">
    <location>
        <begin position="10"/>
        <end position="129"/>
    </location>
</feature>
<dbReference type="Gene3D" id="3.30.950.30">
    <property type="entry name" value="Schlafen, AAA domain"/>
    <property type="match status" value="1"/>
</dbReference>
<dbReference type="Pfam" id="PF04326">
    <property type="entry name" value="SLFN_AlbA_2"/>
    <property type="match status" value="1"/>
</dbReference>
<protein>
    <submittedName>
        <fullName evidence="2">Divergent AAA domain protein</fullName>
    </submittedName>
</protein>
<dbReference type="Pfam" id="PF13749">
    <property type="entry name" value="HATPase_c_4"/>
    <property type="match status" value="1"/>
</dbReference>
<dbReference type="PANTHER" id="PTHR30595:SF6">
    <property type="entry name" value="SCHLAFEN ALBA-2 DOMAIN-CONTAINING PROTEIN"/>
    <property type="match status" value="1"/>
</dbReference>
<dbReference type="RefSeq" id="WP_006565976.1">
    <property type="nucleotide sequence ID" value="NZ_BAABZP010000001.1"/>
</dbReference>
<reference evidence="2" key="1">
    <citation type="submission" date="2019-11" db="EMBL/GenBank/DDBJ databases">
        <authorList>
            <person name="Feng L."/>
        </authorList>
    </citation>
    <scope>NUCLEOTIDE SEQUENCE</scope>
    <source>
        <strain evidence="2">AcaccaeLFYP115</strain>
    </source>
</reference>
<gene>
    <name evidence="2" type="ORF">ACLFYP115_03076</name>
</gene>
<sequence length="483" mass="54167">MTAEEIFAGESDNVEFKEEIPAKSDRYMKTVVAFANGKGGKLIFGVENNTWNVTGFSKEEVFQKMDDITNAIFDSCEPRIIPSIGVQEVGGKSIIEVEIMSGMTRPYYIKSQGLLDGTYVRVSGTTRHAERYQVQELILEGQNRYYDCEPCEGLDVTSEDIAILCSNMKAMALRNTLTDAEKAKVKDLTQNVLISWGVLIEKNRTAVPTNAYALLTGKAQEQPMIQCAVFKGTDRAYFVDRREFEGSIQDQMEAAFQYVQEKINRGMKIQGMYRQDVYELPLDSVRELIANSVAHRSYLESGNIQIALFDDRLEVTSPGMLLNGVSIAKMKEGYSKIRNRAIANAFSYMKIIEKWGSGIPRIIRECNEYGLPEPEFFDFDGDFRVNLYRKSAPNINSEMMKEDSAQFGNPAQSGIAGMPDQEITIVRFVKRNGSCTTSQVTGLLGVKNRRARGIIGSLVKKNILKKCGNARNTVYLAGEHFPE</sequence>
<accession>A0A6N2WDN1</accession>
<organism evidence="2">
    <name type="scientific">Anaerostipes caccae</name>
    <dbReference type="NCBI Taxonomy" id="105841"/>
    <lineage>
        <taxon>Bacteria</taxon>
        <taxon>Bacillati</taxon>
        <taxon>Bacillota</taxon>
        <taxon>Clostridia</taxon>
        <taxon>Lachnospirales</taxon>
        <taxon>Lachnospiraceae</taxon>
        <taxon>Anaerostipes</taxon>
    </lineage>
</organism>
<dbReference type="EMBL" id="CACRSQ010000007">
    <property type="protein sequence ID" value="VYT37326.1"/>
    <property type="molecule type" value="Genomic_DNA"/>
</dbReference>
<proteinExistence type="predicted"/>
<dbReference type="Gene3D" id="1.10.10.10">
    <property type="entry name" value="Winged helix-like DNA-binding domain superfamily/Winged helix DNA-binding domain"/>
    <property type="match status" value="1"/>
</dbReference>
<evidence type="ECO:0000259" key="1">
    <source>
        <dbReference type="Pfam" id="PF04326"/>
    </source>
</evidence>